<accession>A0ABQ5SDN0</accession>
<dbReference type="InterPro" id="IPR008152">
    <property type="entry name" value="Clathrin_a/b/g-adaptin_app_Ig"/>
</dbReference>
<reference evidence="12 13" key="1">
    <citation type="journal article" date="2023" name="IScience">
        <title>Expanded male sex-determining region conserved during the evolution of homothallism in the green alga Volvox.</title>
        <authorList>
            <person name="Yamamoto K."/>
            <person name="Matsuzaki R."/>
            <person name="Mahakham W."/>
            <person name="Heman W."/>
            <person name="Sekimoto H."/>
            <person name="Kawachi M."/>
            <person name="Minakuchi Y."/>
            <person name="Toyoda A."/>
            <person name="Nozaki H."/>
        </authorList>
    </citation>
    <scope>NUCLEOTIDE SEQUENCE [LARGE SCALE GENOMIC DNA]</scope>
    <source>
        <strain evidence="12 13">NIES-4468</strain>
    </source>
</reference>
<dbReference type="Proteomes" id="UP001165090">
    <property type="component" value="Unassembled WGS sequence"/>
</dbReference>
<evidence type="ECO:0000256" key="3">
    <source>
        <dbReference type="ARBA" id="ARBA00006613"/>
    </source>
</evidence>
<evidence type="ECO:0000256" key="7">
    <source>
        <dbReference type="ARBA" id="ARBA00023136"/>
    </source>
</evidence>
<dbReference type="InterPro" id="IPR016024">
    <property type="entry name" value="ARM-type_fold"/>
</dbReference>
<dbReference type="InterPro" id="IPR002553">
    <property type="entry name" value="Clathrin/coatomer_adapt-like_N"/>
</dbReference>
<dbReference type="Pfam" id="PF01602">
    <property type="entry name" value="Adaptin_N"/>
    <property type="match status" value="1"/>
</dbReference>
<dbReference type="Gene3D" id="2.60.40.1230">
    <property type="match status" value="1"/>
</dbReference>
<feature type="domain" description="GAE" evidence="11">
    <location>
        <begin position="768"/>
        <end position="885"/>
    </location>
</feature>
<gene>
    <name evidence="12" type="ORF">VaNZ11_012350</name>
</gene>
<evidence type="ECO:0000256" key="10">
    <source>
        <dbReference type="SAM" id="MobiDB-lite"/>
    </source>
</evidence>
<dbReference type="InterPro" id="IPR011989">
    <property type="entry name" value="ARM-like"/>
</dbReference>
<dbReference type="PROSITE" id="PS50180">
    <property type="entry name" value="GAE"/>
    <property type="match status" value="1"/>
</dbReference>
<evidence type="ECO:0000256" key="4">
    <source>
        <dbReference type="ARBA" id="ARBA00022448"/>
    </source>
</evidence>
<comment type="subcellular location">
    <subcellularLocation>
        <location evidence="1">Cytoplasmic vesicle membrane</location>
    </subcellularLocation>
    <subcellularLocation>
        <location evidence="2">Golgi apparatus</location>
    </subcellularLocation>
</comment>
<feature type="compositionally biased region" description="Low complexity" evidence="10">
    <location>
        <begin position="610"/>
        <end position="628"/>
    </location>
</feature>
<dbReference type="InterPro" id="IPR017107">
    <property type="entry name" value="AP1_complex_gsu"/>
</dbReference>
<dbReference type="SUPFAM" id="SSF49348">
    <property type="entry name" value="Clathrin adaptor appendage domain"/>
    <property type="match status" value="1"/>
</dbReference>
<organism evidence="12 13">
    <name type="scientific">Volvox africanus</name>
    <dbReference type="NCBI Taxonomy" id="51714"/>
    <lineage>
        <taxon>Eukaryota</taxon>
        <taxon>Viridiplantae</taxon>
        <taxon>Chlorophyta</taxon>
        <taxon>core chlorophytes</taxon>
        <taxon>Chlorophyceae</taxon>
        <taxon>CS clade</taxon>
        <taxon>Chlamydomonadales</taxon>
        <taxon>Volvocaceae</taxon>
        <taxon>Volvox</taxon>
    </lineage>
</organism>
<dbReference type="Pfam" id="PF02883">
    <property type="entry name" value="Alpha_adaptinC2"/>
    <property type="match status" value="1"/>
</dbReference>
<comment type="caution">
    <text evidence="12">The sequence shown here is derived from an EMBL/GenBank/DDBJ whole genome shotgun (WGS) entry which is preliminary data.</text>
</comment>
<keyword evidence="6 9" id="KW-0333">Golgi apparatus</keyword>
<dbReference type="SUPFAM" id="SSF48371">
    <property type="entry name" value="ARM repeat"/>
    <property type="match status" value="1"/>
</dbReference>
<evidence type="ECO:0000256" key="5">
    <source>
        <dbReference type="ARBA" id="ARBA00022927"/>
    </source>
</evidence>
<evidence type="ECO:0000259" key="11">
    <source>
        <dbReference type="PROSITE" id="PS50180"/>
    </source>
</evidence>
<dbReference type="InterPro" id="IPR013041">
    <property type="entry name" value="Clathrin_app_Ig-like_sf"/>
</dbReference>
<keyword evidence="13" id="KW-1185">Reference proteome</keyword>
<evidence type="ECO:0000256" key="1">
    <source>
        <dbReference type="ARBA" id="ARBA00004156"/>
    </source>
</evidence>
<keyword evidence="7 9" id="KW-0472">Membrane</keyword>
<dbReference type="PIRSF" id="PIRSF037094">
    <property type="entry name" value="AP1_complex_gamma"/>
    <property type="match status" value="1"/>
</dbReference>
<evidence type="ECO:0000313" key="13">
    <source>
        <dbReference type="Proteomes" id="UP001165090"/>
    </source>
</evidence>
<dbReference type="InterPro" id="IPR050840">
    <property type="entry name" value="Adaptor_Complx_Large_Subunit"/>
</dbReference>
<comment type="similarity">
    <text evidence="3 9">Belongs to the adaptor complexes large subunit family.</text>
</comment>
<feature type="region of interest" description="Disordered" evidence="10">
    <location>
        <begin position="601"/>
        <end position="628"/>
    </location>
</feature>
<evidence type="ECO:0000256" key="8">
    <source>
        <dbReference type="ARBA" id="ARBA00023329"/>
    </source>
</evidence>
<keyword evidence="5 9" id="KW-0653">Protein transport</keyword>
<protein>
    <recommendedName>
        <fullName evidence="9">AP-1 complex subunit gamma</fullName>
    </recommendedName>
</protein>
<keyword evidence="4 9" id="KW-0813">Transport</keyword>
<dbReference type="InterPro" id="IPR008153">
    <property type="entry name" value="GAE_dom"/>
</dbReference>
<evidence type="ECO:0000313" key="12">
    <source>
        <dbReference type="EMBL" id="GLI68027.1"/>
    </source>
</evidence>
<evidence type="ECO:0000256" key="2">
    <source>
        <dbReference type="ARBA" id="ARBA00004555"/>
    </source>
</evidence>
<dbReference type="SMART" id="SM00809">
    <property type="entry name" value="Alpha_adaptinC2"/>
    <property type="match status" value="1"/>
</dbReference>
<dbReference type="PANTHER" id="PTHR22780">
    <property type="entry name" value="ADAPTIN, ALPHA/GAMMA/EPSILON"/>
    <property type="match status" value="1"/>
</dbReference>
<sequence length="888" mass="95021">MSIRLRDLIKAVRACKTAAEEREVIAKESAALREAFREQDQSYRHRNVAKLMYIHMLGYHTHFGQMETLKLIAGSGFPEKRMGYLGLMILLDERQEVLMLVTNSLKMDLNNQKNGYIVGLALVALGNICSTEMARDLAPDVEKLMDPASPPYIRKKAALCAIRVVKKVPELLDQFVTKAADLLNDRNQAVVLCGVTLMLQILELDGTLVDKYRPTVPSLCRILRSLLQSGVSPEHDIGGITNPFLQVKLLRLLRLLGRGHAESSDAMSDILAQVASNIEANRNAGNAILYECVQTIMGIESIGGLRVLAINILGRFLSNKDNNIRYVALNTLAKVVSVDTQAVQRHRATIVECVKDADVSIRRRALELVYSLVNEGNIRTLTKELLDYLAVSDTEFKPDLTAKICMLIQRFAPDRRWYLDQLLAVMIQAGAYVKDEVARTMLVHLTSTPDLQAYATRAFYRALVSNVDGAAPTLLRAAVWVIGEYGEMLLPSMGGPLLEGEAPMAVSDAEVVSLLETVLRRHRSEPVAVEHVLTAAMKLTARLPAQVARLKTLIARFTTSAQLEGQTRSCEYGKIFGHERIRPQLLERMPALDEAEYLRTNNLEGPPSAPGSAAPSSGGARRANGASSGGALVTAANTAASASAATKAHTGSDLIAGLDVLGVGGGGGVPAASKTLVDDLHQLDALLDGVPAAAPLAAAVAPAPPVVTDDLLNLLDVGLGPSPAAATPTPIADPMASILGGTLTPMAAPAAAVAPPVPLVATATAASPSAPTIVAWQQHGLIVTFTLVKHPANPACTDILAITTNNNPTDITDFTMQVAVPKFMQIKLEPASGSLLTARGGAVTQKMVINNTQHGVKPLVMRLRIIFNSASGQSVEELAEVANFPPGF</sequence>
<evidence type="ECO:0000256" key="9">
    <source>
        <dbReference type="PIRNR" id="PIRNR037094"/>
    </source>
</evidence>
<dbReference type="Gene3D" id="1.25.10.10">
    <property type="entry name" value="Leucine-rich Repeat Variant"/>
    <property type="match status" value="1"/>
</dbReference>
<evidence type="ECO:0000256" key="6">
    <source>
        <dbReference type="ARBA" id="ARBA00023034"/>
    </source>
</evidence>
<keyword evidence="8 9" id="KW-0968">Cytoplasmic vesicle</keyword>
<dbReference type="EMBL" id="BSDZ01000079">
    <property type="protein sequence ID" value="GLI68027.1"/>
    <property type="molecule type" value="Genomic_DNA"/>
</dbReference>
<name>A0ABQ5SDN0_9CHLO</name>
<proteinExistence type="inferred from homology"/>